<evidence type="ECO:0000259" key="1">
    <source>
        <dbReference type="Pfam" id="PF05699"/>
    </source>
</evidence>
<dbReference type="SUPFAM" id="SSF53098">
    <property type="entry name" value="Ribonuclease H-like"/>
    <property type="match status" value="1"/>
</dbReference>
<organism evidence="2 3">
    <name type="scientific">Hydra vulgaris</name>
    <name type="common">Hydra</name>
    <name type="synonym">Hydra attenuata</name>
    <dbReference type="NCBI Taxonomy" id="6087"/>
    <lineage>
        <taxon>Eukaryota</taxon>
        <taxon>Metazoa</taxon>
        <taxon>Cnidaria</taxon>
        <taxon>Hydrozoa</taxon>
        <taxon>Hydroidolina</taxon>
        <taxon>Anthoathecata</taxon>
        <taxon>Aplanulata</taxon>
        <taxon>Hydridae</taxon>
        <taxon>Hydra</taxon>
    </lineage>
</organism>
<sequence length="397" mass="45002">MSGKYKGVQAILQKKNPLSVFSPCGCHSLNLCGQNAASSCTDAETFFGTVQTVYTIFSASPQRWEILQKRLHGVSLHGQSGTRWTERLDSIRPFYNHLSQTIESLKEVKSLNLTPKAKTEIRGALKYMSSFKCVLMSGIWLKVLTFIDRCNQVIQARKATIDIEVENTEALISQLKSVREEWPTILEEAKLVADVAKNSDEQITELKETESGEEATFRRTVFYHIFDSVIGGLTARFIAIQEILSIFSFLWKYQKLSEAEIKSACSHFSQKYSCDVTENELTEELLHIKQIHTANFGKEPLAPFDLLNKISEMKLGELFRNIVIALRIFASIPVTVASSERSFSKLKLIKNFLRSTMGQERTSDLAILSIKCLLAKNIDFHDVIEKFAKQKTRKIIL</sequence>
<keyword evidence="2" id="KW-1185">Reference proteome</keyword>
<evidence type="ECO:0000313" key="2">
    <source>
        <dbReference type="Proteomes" id="UP001652625"/>
    </source>
</evidence>
<feature type="domain" description="HAT C-terminal dimerisation" evidence="1">
    <location>
        <begin position="302"/>
        <end position="371"/>
    </location>
</feature>
<dbReference type="InterPro" id="IPR052958">
    <property type="entry name" value="IFN-induced_PKR_regulator"/>
</dbReference>
<dbReference type="InterPro" id="IPR012337">
    <property type="entry name" value="RNaseH-like_sf"/>
</dbReference>
<dbReference type="PANTHER" id="PTHR46289:SF14">
    <property type="entry name" value="DUF4371 DOMAIN-CONTAINING PROTEIN"/>
    <property type="match status" value="1"/>
</dbReference>
<protein>
    <submittedName>
        <fullName evidence="3">Zinc finger MYM-type protein 1-like</fullName>
    </submittedName>
</protein>
<name>A0ABM4DHP4_HYDVU</name>
<dbReference type="GeneID" id="136090957"/>
<dbReference type="Pfam" id="PF05699">
    <property type="entry name" value="Dimer_Tnp_hAT"/>
    <property type="match status" value="1"/>
</dbReference>
<dbReference type="PANTHER" id="PTHR46289">
    <property type="entry name" value="52 KDA REPRESSOR OF THE INHIBITOR OF THE PROTEIN KINASE-LIKE PROTEIN-RELATED"/>
    <property type="match status" value="1"/>
</dbReference>
<proteinExistence type="predicted"/>
<reference evidence="3" key="1">
    <citation type="submission" date="2025-08" db="UniProtKB">
        <authorList>
            <consortium name="RefSeq"/>
        </authorList>
    </citation>
    <scope>IDENTIFICATION</scope>
</reference>
<dbReference type="Proteomes" id="UP001652625">
    <property type="component" value="Chromosome 14"/>
</dbReference>
<accession>A0ABM4DHP4</accession>
<evidence type="ECO:0000313" key="3">
    <source>
        <dbReference type="RefSeq" id="XP_065674007.1"/>
    </source>
</evidence>
<dbReference type="RefSeq" id="XP_065674007.1">
    <property type="nucleotide sequence ID" value="XM_065817935.1"/>
</dbReference>
<gene>
    <name evidence="3" type="primary">LOC136090957</name>
</gene>
<dbReference type="InterPro" id="IPR008906">
    <property type="entry name" value="HATC_C_dom"/>
</dbReference>